<gene>
    <name evidence="1" type="ORF">BAY60_27090</name>
</gene>
<organism evidence="1 2">
    <name type="scientific">Prauserella muralis</name>
    <dbReference type="NCBI Taxonomy" id="588067"/>
    <lineage>
        <taxon>Bacteria</taxon>
        <taxon>Bacillati</taxon>
        <taxon>Actinomycetota</taxon>
        <taxon>Actinomycetes</taxon>
        <taxon>Pseudonocardiales</taxon>
        <taxon>Pseudonocardiaceae</taxon>
        <taxon>Prauserella</taxon>
    </lineage>
</organism>
<reference evidence="1 2" key="1">
    <citation type="submission" date="2016-07" db="EMBL/GenBank/DDBJ databases">
        <title>Draft genome sequence of Prauserella muralis DSM 45305, isolated from a mould-covered wall in an indoor environment.</title>
        <authorList>
            <person name="Ruckert C."/>
            <person name="Albersmeier A."/>
            <person name="Jiang C.-L."/>
            <person name="Jiang Y."/>
            <person name="Kalinowski J."/>
            <person name="Schneider O."/>
            <person name="Winkler A."/>
            <person name="Zotchev S.B."/>
        </authorList>
    </citation>
    <scope>NUCLEOTIDE SEQUENCE [LARGE SCALE GENOMIC DNA]</scope>
    <source>
        <strain evidence="1 2">DSM 45305</strain>
    </source>
</reference>
<dbReference type="EMBL" id="MASW01000006">
    <property type="protein sequence ID" value="PXY21135.1"/>
    <property type="molecule type" value="Genomic_DNA"/>
</dbReference>
<accession>A0A2V4ALG4</accession>
<dbReference type="AlphaFoldDB" id="A0A2V4ALG4"/>
<evidence type="ECO:0000313" key="2">
    <source>
        <dbReference type="Proteomes" id="UP000249915"/>
    </source>
</evidence>
<dbReference type="Proteomes" id="UP000249915">
    <property type="component" value="Unassembled WGS sequence"/>
</dbReference>
<keyword evidence="2" id="KW-1185">Reference proteome</keyword>
<protein>
    <submittedName>
        <fullName evidence="1">Uncharacterized protein</fullName>
    </submittedName>
</protein>
<sequence>MPWRGPSEPGEFPTLGWQVGQWIEAHIVIPDGPQRGKPYLLTREMWRHLLWVYRLRPDAEVHPVYPKPRDGLVYFGSQLRRPQKWGKDPLLAARCSAHAFGPVQFDGWDAYGEPVGRPVDTPWIQLAATSEDQTDNTFRPLYRMLSEGPLADTPGLDIGETAIKLPNGDGWIEPVTAAARSRLGNPITFAGFTETHLMCESDGGLAMVRAMKRNLTGIGGTWGEATNAWDPSELSAAQWTAEGNNPGVFLDHAAPDVPKVDLDDEHAVRERIRVKYGDSLRSRGGWVVEDDIYADTQAVEVGEGEIRRYYMDEVTVGEKDAVDPARWDAQARTDPEEQLRPGEAVALGFDGSRSRDGTVLYACRLSDGRIFELGVWWPAYDELSGEWKIDRLEVDATVTAAFEAYEAWYLFGDPYKWQDYMDIWAGRWPNRVVEFPTNVDKRMDEALERFLTALRDRTLTHDGSATLTEHAKNSALAKGKRKPPREDGSRELTEFYMRVVRKKAGKFIDGFVGAVLAYAARGKAIEDGALSQESHDIEGSLMA</sequence>
<name>A0A2V4ALG4_9PSEU</name>
<evidence type="ECO:0000313" key="1">
    <source>
        <dbReference type="EMBL" id="PXY21135.1"/>
    </source>
</evidence>
<proteinExistence type="predicted"/>
<comment type="caution">
    <text evidence="1">The sequence shown here is derived from an EMBL/GenBank/DDBJ whole genome shotgun (WGS) entry which is preliminary data.</text>
</comment>